<keyword evidence="3 7" id="KW-0812">Transmembrane</keyword>
<dbReference type="PIRSF" id="PIRSF035875">
    <property type="entry name" value="RNase_BN"/>
    <property type="match status" value="1"/>
</dbReference>
<accession>A0A7K0DUE5</accession>
<comment type="subcellular location">
    <subcellularLocation>
        <location evidence="1">Cell membrane</location>
        <topology evidence="1">Multi-pass membrane protein</topology>
    </subcellularLocation>
</comment>
<dbReference type="PANTHER" id="PTHR30213:SF0">
    <property type="entry name" value="UPF0761 MEMBRANE PROTEIN YIHY"/>
    <property type="match status" value="1"/>
</dbReference>
<feature type="transmembrane region" description="Helical" evidence="7">
    <location>
        <begin position="159"/>
        <end position="182"/>
    </location>
</feature>
<dbReference type="InterPro" id="IPR017039">
    <property type="entry name" value="Virul_fac_BrkB"/>
</dbReference>
<dbReference type="OrthoDB" id="9781030at2"/>
<dbReference type="PANTHER" id="PTHR30213">
    <property type="entry name" value="INNER MEMBRANE PROTEIN YHJD"/>
    <property type="match status" value="1"/>
</dbReference>
<feature type="transmembrane region" description="Helical" evidence="7">
    <location>
        <begin position="272"/>
        <end position="294"/>
    </location>
</feature>
<dbReference type="GO" id="GO:0005886">
    <property type="term" value="C:plasma membrane"/>
    <property type="evidence" value="ECO:0007669"/>
    <property type="project" value="UniProtKB-SubCell"/>
</dbReference>
<evidence type="ECO:0000313" key="8">
    <source>
        <dbReference type="EMBL" id="MQY29198.1"/>
    </source>
</evidence>
<evidence type="ECO:0000256" key="5">
    <source>
        <dbReference type="ARBA" id="ARBA00023136"/>
    </source>
</evidence>
<feature type="transmembrane region" description="Helical" evidence="7">
    <location>
        <begin position="116"/>
        <end position="138"/>
    </location>
</feature>
<feature type="transmembrane region" description="Helical" evidence="7">
    <location>
        <begin position="202"/>
        <end position="225"/>
    </location>
</feature>
<evidence type="ECO:0000256" key="1">
    <source>
        <dbReference type="ARBA" id="ARBA00004651"/>
    </source>
</evidence>
<evidence type="ECO:0000256" key="7">
    <source>
        <dbReference type="SAM" id="Phobius"/>
    </source>
</evidence>
<reference evidence="8 9" key="1">
    <citation type="submission" date="2019-10" db="EMBL/GenBank/DDBJ databases">
        <title>Nocardia macrotermitis sp. nov. and Nocardia aurantia sp. nov., isolated from the gut of fungus growing-termite Macrotermes natalensis.</title>
        <authorList>
            <person name="Benndorf R."/>
            <person name="Schwitalla J."/>
            <person name="Martin K."/>
            <person name="De Beer W."/>
            <person name="Kaster A.-K."/>
            <person name="Vollmers J."/>
            <person name="Poulsen M."/>
            <person name="Beemelmanns C."/>
        </authorList>
    </citation>
    <scope>NUCLEOTIDE SEQUENCE [LARGE SCALE GENOMIC DNA]</scope>
    <source>
        <strain evidence="8 9">RB56</strain>
    </source>
</reference>
<keyword evidence="4 7" id="KW-1133">Transmembrane helix</keyword>
<keyword evidence="9" id="KW-1185">Reference proteome</keyword>
<organism evidence="8 9">
    <name type="scientific">Nocardia aurantia</name>
    <dbReference type="NCBI Taxonomy" id="2585199"/>
    <lineage>
        <taxon>Bacteria</taxon>
        <taxon>Bacillati</taxon>
        <taxon>Actinomycetota</taxon>
        <taxon>Actinomycetes</taxon>
        <taxon>Mycobacteriales</taxon>
        <taxon>Nocardiaceae</taxon>
        <taxon>Nocardia</taxon>
    </lineage>
</organism>
<dbReference type="Pfam" id="PF03631">
    <property type="entry name" value="Virul_fac_BrkB"/>
    <property type="match status" value="1"/>
</dbReference>
<sequence>MNAHIAESQRADSPVEVEPSSPPSGPADLSRGTWWGVLRRSVRRFQDNNVMDWAAALTYYSVLSLFPGLIVLTGLLSALGRGATDSLIDTIRRIGPGSGTSLLIDAVHQLQGARSFAGVVAVVGIASALWSASSYLGAFMRAVNAIYGTGEGRPAWQTFPLRIGLTVVVLVLVTVTAAVVSLTGSLARRVGDWIGWGSAAVAVWNIAKWPVLVVVVTFLVALLYWAAPNARQLGFRWLTPGSVLAVVVWVLASVGFTVYVSHFGSYNKVYGSLAGAVVLLIWLWLTNVAILLGAQVDAEIARGRQIERGQHPDTEPVLPPRADPED</sequence>
<feature type="region of interest" description="Disordered" evidence="6">
    <location>
        <begin position="1"/>
        <end position="28"/>
    </location>
</feature>
<evidence type="ECO:0000256" key="4">
    <source>
        <dbReference type="ARBA" id="ARBA00022989"/>
    </source>
</evidence>
<dbReference type="Proteomes" id="UP000431401">
    <property type="component" value="Unassembled WGS sequence"/>
</dbReference>
<evidence type="ECO:0000256" key="2">
    <source>
        <dbReference type="ARBA" id="ARBA00022475"/>
    </source>
</evidence>
<dbReference type="RefSeq" id="WP_153345757.1">
    <property type="nucleotide sequence ID" value="NZ_WEGI01000010.1"/>
</dbReference>
<dbReference type="NCBIfam" id="TIGR00765">
    <property type="entry name" value="yihY_not_rbn"/>
    <property type="match status" value="1"/>
</dbReference>
<keyword evidence="5 7" id="KW-0472">Membrane</keyword>
<gene>
    <name evidence="8" type="ORF">NRB56_47880</name>
</gene>
<proteinExistence type="predicted"/>
<protein>
    <submittedName>
        <fullName evidence="8">Uncharacterized protein</fullName>
    </submittedName>
</protein>
<name>A0A7K0DUE5_9NOCA</name>
<evidence type="ECO:0000256" key="3">
    <source>
        <dbReference type="ARBA" id="ARBA00022692"/>
    </source>
</evidence>
<dbReference type="AlphaFoldDB" id="A0A7K0DUE5"/>
<keyword evidence="2" id="KW-1003">Cell membrane</keyword>
<comment type="caution">
    <text evidence="8">The sequence shown here is derived from an EMBL/GenBank/DDBJ whole genome shotgun (WGS) entry which is preliminary data.</text>
</comment>
<feature type="transmembrane region" description="Helical" evidence="7">
    <location>
        <begin position="237"/>
        <end position="260"/>
    </location>
</feature>
<evidence type="ECO:0000313" key="9">
    <source>
        <dbReference type="Proteomes" id="UP000431401"/>
    </source>
</evidence>
<dbReference type="EMBL" id="WEGI01000010">
    <property type="protein sequence ID" value="MQY29198.1"/>
    <property type="molecule type" value="Genomic_DNA"/>
</dbReference>
<evidence type="ECO:0000256" key="6">
    <source>
        <dbReference type="SAM" id="MobiDB-lite"/>
    </source>
</evidence>
<feature type="transmembrane region" description="Helical" evidence="7">
    <location>
        <begin position="53"/>
        <end position="79"/>
    </location>
</feature>